<reference evidence="2 3" key="1">
    <citation type="submission" date="2017-03" db="EMBL/GenBank/DDBJ databases">
        <title>Genomes of endolithic fungi from Antarctica.</title>
        <authorList>
            <person name="Coleine C."/>
            <person name="Masonjones S."/>
            <person name="Stajich J.E."/>
        </authorList>
    </citation>
    <scope>NUCLEOTIDE SEQUENCE [LARGE SCALE GENOMIC DNA]</scope>
    <source>
        <strain evidence="2 3">CCFEE 5187</strain>
    </source>
</reference>
<feature type="region of interest" description="Disordered" evidence="1">
    <location>
        <begin position="1"/>
        <end position="103"/>
    </location>
</feature>
<protein>
    <submittedName>
        <fullName evidence="2">Uncharacterized protein</fullName>
    </submittedName>
</protein>
<dbReference type="OrthoDB" id="3052842at2759"/>
<feature type="compositionally biased region" description="Basic and acidic residues" evidence="1">
    <location>
        <begin position="70"/>
        <end position="82"/>
    </location>
</feature>
<name>A0A4U0X3H4_9PEZI</name>
<comment type="caution">
    <text evidence="2">The sequence shown here is derived from an EMBL/GenBank/DDBJ whole genome shotgun (WGS) entry which is preliminary data.</text>
</comment>
<sequence>MPSGVGNGTNPIHNKKPKKAPKGEEDEEDKAFKLKQQAAPTPLPRLAPPRAKSDAAQQQRQTDGAPRLRLRTDKKARDEMANKAKGKGPLNAGQQGIKKSGKK</sequence>
<dbReference type="STRING" id="331657.A0A4U0X3H4"/>
<gene>
    <name evidence="2" type="ORF">B0A49_06250</name>
</gene>
<organism evidence="2 3">
    <name type="scientific">Cryomyces minteri</name>
    <dbReference type="NCBI Taxonomy" id="331657"/>
    <lineage>
        <taxon>Eukaryota</taxon>
        <taxon>Fungi</taxon>
        <taxon>Dikarya</taxon>
        <taxon>Ascomycota</taxon>
        <taxon>Pezizomycotina</taxon>
        <taxon>Dothideomycetes</taxon>
        <taxon>Dothideomycetes incertae sedis</taxon>
        <taxon>Cryomyces</taxon>
    </lineage>
</organism>
<evidence type="ECO:0000256" key="1">
    <source>
        <dbReference type="SAM" id="MobiDB-lite"/>
    </source>
</evidence>
<keyword evidence="3" id="KW-1185">Reference proteome</keyword>
<dbReference type="InterPro" id="IPR015157">
    <property type="entry name" value="TMA7"/>
</dbReference>
<accession>A0A4U0X3H4</accession>
<proteinExistence type="predicted"/>
<evidence type="ECO:0000313" key="3">
    <source>
        <dbReference type="Proteomes" id="UP000308768"/>
    </source>
</evidence>
<dbReference type="AlphaFoldDB" id="A0A4U0X3H4"/>
<dbReference type="EMBL" id="NAJN01000709">
    <property type="protein sequence ID" value="TKA69658.1"/>
    <property type="molecule type" value="Genomic_DNA"/>
</dbReference>
<dbReference type="Proteomes" id="UP000308768">
    <property type="component" value="Unassembled WGS sequence"/>
</dbReference>
<dbReference type="Pfam" id="PF09072">
    <property type="entry name" value="TMA7"/>
    <property type="match status" value="1"/>
</dbReference>
<evidence type="ECO:0000313" key="2">
    <source>
        <dbReference type="EMBL" id="TKA69658.1"/>
    </source>
</evidence>